<protein>
    <submittedName>
        <fullName evidence="2">Uncharacterized protein</fullName>
    </submittedName>
</protein>
<sequence length="107" mass="11782">MAGFQESNGRAGRRNPASGRRGVRGVSRKIWLSGLVVGLGFKLDIVRPNGSRWAGLIFHMAYRVMDRETSLATCVAERVMHLSIEEHLPLQRDPISSCHMAAVGPAR</sequence>
<dbReference type="Proteomes" id="UP000233551">
    <property type="component" value="Unassembled WGS sequence"/>
</dbReference>
<gene>
    <name evidence="2" type="ORF">CRG98_018384</name>
</gene>
<organism evidence="2 3">
    <name type="scientific">Punica granatum</name>
    <name type="common">Pomegranate</name>
    <dbReference type="NCBI Taxonomy" id="22663"/>
    <lineage>
        <taxon>Eukaryota</taxon>
        <taxon>Viridiplantae</taxon>
        <taxon>Streptophyta</taxon>
        <taxon>Embryophyta</taxon>
        <taxon>Tracheophyta</taxon>
        <taxon>Spermatophyta</taxon>
        <taxon>Magnoliopsida</taxon>
        <taxon>eudicotyledons</taxon>
        <taxon>Gunneridae</taxon>
        <taxon>Pentapetalae</taxon>
        <taxon>rosids</taxon>
        <taxon>malvids</taxon>
        <taxon>Myrtales</taxon>
        <taxon>Lythraceae</taxon>
        <taxon>Punica</taxon>
    </lineage>
</organism>
<dbReference type="AlphaFoldDB" id="A0A2I0K0J5"/>
<feature type="region of interest" description="Disordered" evidence="1">
    <location>
        <begin position="1"/>
        <end position="23"/>
    </location>
</feature>
<comment type="caution">
    <text evidence="2">The sequence shown here is derived from an EMBL/GenBank/DDBJ whole genome shotgun (WGS) entry which is preliminary data.</text>
</comment>
<name>A0A2I0K0J5_PUNGR</name>
<dbReference type="EMBL" id="PGOL01001064">
    <property type="protein sequence ID" value="PKI61236.1"/>
    <property type="molecule type" value="Genomic_DNA"/>
</dbReference>
<proteinExistence type="predicted"/>
<accession>A0A2I0K0J5</accession>
<reference evidence="2 3" key="1">
    <citation type="submission" date="2017-11" db="EMBL/GenBank/DDBJ databases">
        <title>De-novo sequencing of pomegranate (Punica granatum L.) genome.</title>
        <authorList>
            <person name="Akparov Z."/>
            <person name="Amiraslanov A."/>
            <person name="Hajiyeva S."/>
            <person name="Abbasov M."/>
            <person name="Kaur K."/>
            <person name="Hamwieh A."/>
            <person name="Solovyev V."/>
            <person name="Salamov A."/>
            <person name="Braich B."/>
            <person name="Kosarev P."/>
            <person name="Mahmoud A."/>
            <person name="Hajiyev E."/>
            <person name="Babayeva S."/>
            <person name="Izzatullayeva V."/>
            <person name="Mammadov A."/>
            <person name="Mammadov A."/>
            <person name="Sharifova S."/>
            <person name="Ojaghi J."/>
            <person name="Eynullazada K."/>
            <person name="Bayramov B."/>
            <person name="Abdulazimova A."/>
            <person name="Shahmuradov I."/>
        </authorList>
    </citation>
    <scope>NUCLEOTIDE SEQUENCE [LARGE SCALE GENOMIC DNA]</scope>
    <source>
        <strain evidence="3">cv. AG2017</strain>
        <tissue evidence="2">Leaf</tissue>
    </source>
</reference>
<keyword evidence="3" id="KW-1185">Reference proteome</keyword>
<evidence type="ECO:0000256" key="1">
    <source>
        <dbReference type="SAM" id="MobiDB-lite"/>
    </source>
</evidence>
<evidence type="ECO:0000313" key="2">
    <source>
        <dbReference type="EMBL" id="PKI61236.1"/>
    </source>
</evidence>
<evidence type="ECO:0000313" key="3">
    <source>
        <dbReference type="Proteomes" id="UP000233551"/>
    </source>
</evidence>